<reference evidence="2" key="1">
    <citation type="journal article" date="2018" name="Sci. Rep.">
        <title>Lignite coal burning seam in the remote Altai Mountains harbors a hydrogen-driven thermophilic microbial community.</title>
        <authorList>
            <person name="Kadnikov V.V."/>
            <person name="Mardanov A.V."/>
            <person name="Ivasenko D.A."/>
            <person name="Antsiferov D.V."/>
            <person name="Beletsky A.V."/>
            <person name="Karnachuk O.V."/>
            <person name="Ravin N.V."/>
        </authorList>
    </citation>
    <scope>NUCLEOTIDE SEQUENCE [LARGE SCALE GENOMIC DNA]</scope>
</reference>
<comment type="caution">
    <text evidence="1">The sequence shown here is derived from an EMBL/GenBank/DDBJ whole genome shotgun (WGS) entry which is preliminary data.</text>
</comment>
<dbReference type="Proteomes" id="UP000244338">
    <property type="component" value="Unassembled WGS sequence"/>
</dbReference>
<protein>
    <submittedName>
        <fullName evidence="1">Uncharacterized protein</fullName>
    </submittedName>
</protein>
<proteinExistence type="predicted"/>
<name>A0A2R6Y3L3_9BACL</name>
<gene>
    <name evidence="1" type="ORF">BSOLF_1825</name>
</gene>
<accession>A0A2R6Y3L3</accession>
<evidence type="ECO:0000313" key="2">
    <source>
        <dbReference type="Proteomes" id="UP000244338"/>
    </source>
</evidence>
<dbReference type="SUPFAM" id="SSF158560">
    <property type="entry name" value="BH3980-like"/>
    <property type="match status" value="1"/>
</dbReference>
<dbReference type="AlphaFoldDB" id="A0A2R6Y3L3"/>
<sequence>MLDHLLIAQRKGRTAQDVFGDDPESYCKELIRTLDRQPQLVFKGMFRHVDIF</sequence>
<evidence type="ECO:0000313" key="1">
    <source>
        <dbReference type="EMBL" id="PTQ57274.1"/>
    </source>
</evidence>
<organism evidence="1 2">
    <name type="scientific">Candidatus Carbonibacillus altaicus</name>
    <dbReference type="NCBI Taxonomy" id="2163959"/>
    <lineage>
        <taxon>Bacteria</taxon>
        <taxon>Bacillati</taxon>
        <taxon>Bacillota</taxon>
        <taxon>Bacilli</taxon>
        <taxon>Bacillales</taxon>
        <taxon>Candidatus Carbonibacillus</taxon>
    </lineage>
</organism>
<dbReference type="EMBL" id="PEBX01000009">
    <property type="protein sequence ID" value="PTQ57274.1"/>
    <property type="molecule type" value="Genomic_DNA"/>
</dbReference>